<evidence type="ECO:0000313" key="1">
    <source>
        <dbReference type="EMBL" id="GJT70622.1"/>
    </source>
</evidence>
<organism evidence="1 2">
    <name type="scientific">Tanacetum coccineum</name>
    <dbReference type="NCBI Taxonomy" id="301880"/>
    <lineage>
        <taxon>Eukaryota</taxon>
        <taxon>Viridiplantae</taxon>
        <taxon>Streptophyta</taxon>
        <taxon>Embryophyta</taxon>
        <taxon>Tracheophyta</taxon>
        <taxon>Spermatophyta</taxon>
        <taxon>Magnoliopsida</taxon>
        <taxon>eudicotyledons</taxon>
        <taxon>Gunneridae</taxon>
        <taxon>Pentapetalae</taxon>
        <taxon>asterids</taxon>
        <taxon>campanulids</taxon>
        <taxon>Asterales</taxon>
        <taxon>Asteraceae</taxon>
        <taxon>Asteroideae</taxon>
        <taxon>Anthemideae</taxon>
        <taxon>Anthemidinae</taxon>
        <taxon>Tanacetum</taxon>
    </lineage>
</organism>
<accession>A0ABQ5G4R0</accession>
<dbReference type="EMBL" id="BQNB010018094">
    <property type="protein sequence ID" value="GJT70622.1"/>
    <property type="molecule type" value="Genomic_DNA"/>
</dbReference>
<protein>
    <recommendedName>
        <fullName evidence="3">Transmembrane protein</fullName>
    </recommendedName>
</protein>
<proteinExistence type="predicted"/>
<evidence type="ECO:0000313" key="2">
    <source>
        <dbReference type="Proteomes" id="UP001151760"/>
    </source>
</evidence>
<reference evidence="1" key="1">
    <citation type="journal article" date="2022" name="Int. J. Mol. Sci.">
        <title>Draft Genome of Tanacetum Coccineum: Genomic Comparison of Closely Related Tanacetum-Family Plants.</title>
        <authorList>
            <person name="Yamashiro T."/>
            <person name="Shiraishi A."/>
            <person name="Nakayama K."/>
            <person name="Satake H."/>
        </authorList>
    </citation>
    <scope>NUCLEOTIDE SEQUENCE</scope>
</reference>
<comment type="caution">
    <text evidence="1">The sequence shown here is derived from an EMBL/GenBank/DDBJ whole genome shotgun (WGS) entry which is preliminary data.</text>
</comment>
<evidence type="ECO:0008006" key="3">
    <source>
        <dbReference type="Google" id="ProtNLM"/>
    </source>
</evidence>
<dbReference type="Proteomes" id="UP001151760">
    <property type="component" value="Unassembled WGS sequence"/>
</dbReference>
<sequence>MDTKLDLSGTVVVAISDLILLVRFDVSEGEESDTWTEVTEADKKERRLEGEDLGKEEGGPTRVTWMGMVMWREVREEGVSGDGDEERAFFKELVRWRKVSLDDWGSWWDCWERKESRPRIGVEVTVVIRRSMVVKMVVVVVILGVELTMVKWGSDYGQNIGIFVW</sequence>
<reference evidence="1" key="2">
    <citation type="submission" date="2022-01" db="EMBL/GenBank/DDBJ databases">
        <authorList>
            <person name="Yamashiro T."/>
            <person name="Shiraishi A."/>
            <person name="Satake H."/>
            <person name="Nakayama K."/>
        </authorList>
    </citation>
    <scope>NUCLEOTIDE SEQUENCE</scope>
</reference>
<keyword evidence="2" id="KW-1185">Reference proteome</keyword>
<gene>
    <name evidence="1" type="ORF">Tco_1029908</name>
</gene>
<name>A0ABQ5G4R0_9ASTR</name>